<protein>
    <submittedName>
        <fullName evidence="1">Uncharacterized protein</fullName>
    </submittedName>
</protein>
<dbReference type="AlphaFoldDB" id="A0AB34GTL8"/>
<accession>A0AB34GTL8</accession>
<gene>
    <name evidence="1" type="ORF">J1605_010498</name>
</gene>
<organism evidence="1 2">
    <name type="scientific">Eschrichtius robustus</name>
    <name type="common">California gray whale</name>
    <name type="synonym">Eschrichtius gibbosus</name>
    <dbReference type="NCBI Taxonomy" id="9764"/>
    <lineage>
        <taxon>Eukaryota</taxon>
        <taxon>Metazoa</taxon>
        <taxon>Chordata</taxon>
        <taxon>Craniata</taxon>
        <taxon>Vertebrata</taxon>
        <taxon>Euteleostomi</taxon>
        <taxon>Mammalia</taxon>
        <taxon>Eutheria</taxon>
        <taxon>Laurasiatheria</taxon>
        <taxon>Artiodactyla</taxon>
        <taxon>Whippomorpha</taxon>
        <taxon>Cetacea</taxon>
        <taxon>Mysticeti</taxon>
        <taxon>Eschrichtiidae</taxon>
        <taxon>Eschrichtius</taxon>
    </lineage>
</organism>
<evidence type="ECO:0000313" key="1">
    <source>
        <dbReference type="EMBL" id="KAJ8781985.1"/>
    </source>
</evidence>
<dbReference type="EMBL" id="JAIQCJ010002136">
    <property type="protein sequence ID" value="KAJ8781985.1"/>
    <property type="molecule type" value="Genomic_DNA"/>
</dbReference>
<proteinExistence type="predicted"/>
<comment type="caution">
    <text evidence="1">The sequence shown here is derived from an EMBL/GenBank/DDBJ whole genome shotgun (WGS) entry which is preliminary data.</text>
</comment>
<dbReference type="Proteomes" id="UP001159641">
    <property type="component" value="Unassembled WGS sequence"/>
</dbReference>
<evidence type="ECO:0000313" key="2">
    <source>
        <dbReference type="Proteomes" id="UP001159641"/>
    </source>
</evidence>
<name>A0AB34GTL8_ESCRO</name>
<reference evidence="1 2" key="1">
    <citation type="submission" date="2022-11" db="EMBL/GenBank/DDBJ databases">
        <title>Whole genome sequence of Eschrichtius robustus ER-17-0199.</title>
        <authorList>
            <person name="Bruniche-Olsen A."/>
            <person name="Black A.N."/>
            <person name="Fields C.J."/>
            <person name="Walden K."/>
            <person name="Dewoody J.A."/>
        </authorList>
    </citation>
    <scope>NUCLEOTIDE SEQUENCE [LARGE SCALE GENOMIC DNA]</scope>
    <source>
        <strain evidence="1">ER-17-0199</strain>
        <tissue evidence="1">Blubber</tissue>
    </source>
</reference>
<keyword evidence="2" id="KW-1185">Reference proteome</keyword>
<sequence>MQIPSEVTPTVPQQDSFLRADSEDLAILSRHRCKGIKLYSS</sequence>